<proteinExistence type="predicted"/>
<dbReference type="EMBL" id="WHWC01000013">
    <property type="protein sequence ID" value="KAG8371466.1"/>
    <property type="molecule type" value="Genomic_DNA"/>
</dbReference>
<evidence type="ECO:0000313" key="3">
    <source>
        <dbReference type="Proteomes" id="UP000826271"/>
    </source>
</evidence>
<dbReference type="AlphaFoldDB" id="A0AAV6WLP0"/>
<name>A0AAV6WLP0_9LAMI</name>
<feature type="region of interest" description="Disordered" evidence="1">
    <location>
        <begin position="1"/>
        <end position="31"/>
    </location>
</feature>
<evidence type="ECO:0000313" key="2">
    <source>
        <dbReference type="EMBL" id="KAG8371466.1"/>
    </source>
</evidence>
<keyword evidence="3" id="KW-1185">Reference proteome</keyword>
<evidence type="ECO:0000256" key="1">
    <source>
        <dbReference type="SAM" id="MobiDB-lite"/>
    </source>
</evidence>
<dbReference type="Proteomes" id="UP000826271">
    <property type="component" value="Unassembled WGS sequence"/>
</dbReference>
<accession>A0AAV6WLP0</accession>
<protein>
    <submittedName>
        <fullName evidence="2">Uncharacterized protein</fullName>
    </submittedName>
</protein>
<gene>
    <name evidence="2" type="ORF">BUALT_Bualt13G0090500</name>
</gene>
<comment type="caution">
    <text evidence="2">The sequence shown here is derived from an EMBL/GenBank/DDBJ whole genome shotgun (WGS) entry which is preliminary data.</text>
</comment>
<reference evidence="2" key="1">
    <citation type="submission" date="2019-10" db="EMBL/GenBank/DDBJ databases">
        <authorList>
            <person name="Zhang R."/>
            <person name="Pan Y."/>
            <person name="Wang J."/>
            <person name="Ma R."/>
            <person name="Yu S."/>
        </authorList>
    </citation>
    <scope>NUCLEOTIDE SEQUENCE</scope>
    <source>
        <strain evidence="2">LA-IB0</strain>
        <tissue evidence="2">Leaf</tissue>
    </source>
</reference>
<feature type="compositionally biased region" description="Low complexity" evidence="1">
    <location>
        <begin position="11"/>
        <end position="25"/>
    </location>
</feature>
<organism evidence="2 3">
    <name type="scientific">Buddleja alternifolia</name>
    <dbReference type="NCBI Taxonomy" id="168488"/>
    <lineage>
        <taxon>Eukaryota</taxon>
        <taxon>Viridiplantae</taxon>
        <taxon>Streptophyta</taxon>
        <taxon>Embryophyta</taxon>
        <taxon>Tracheophyta</taxon>
        <taxon>Spermatophyta</taxon>
        <taxon>Magnoliopsida</taxon>
        <taxon>eudicotyledons</taxon>
        <taxon>Gunneridae</taxon>
        <taxon>Pentapetalae</taxon>
        <taxon>asterids</taxon>
        <taxon>lamiids</taxon>
        <taxon>Lamiales</taxon>
        <taxon>Scrophulariaceae</taxon>
        <taxon>Buddlejeae</taxon>
        <taxon>Buddleja</taxon>
    </lineage>
</organism>
<sequence>MATAMVLDPKPSLLNPSSTLHTPSSHPDDDLYSRLKSLQRQQEFIAIQEKYVKDELNYLHCELQFVGGGEEDSIGAFSHRPIHGDDRSEQRYLRVDY</sequence>